<evidence type="ECO:0000259" key="3">
    <source>
        <dbReference type="PROSITE" id="PS51462"/>
    </source>
</evidence>
<evidence type="ECO:0000256" key="1">
    <source>
        <dbReference type="ARBA" id="ARBA00001946"/>
    </source>
</evidence>
<dbReference type="RefSeq" id="WP_051281341.1">
    <property type="nucleotide sequence ID" value="NZ_CBCRWE010000016.1"/>
</dbReference>
<name>A0A448KEU1_9ACTO</name>
<keyword evidence="2 4" id="KW-0378">Hydrolase</keyword>
<protein>
    <submittedName>
        <fullName evidence="4">ADP-ribose pyrophosphatase</fullName>
        <ecNumber evidence="4">3.6.1.13</ecNumber>
    </submittedName>
</protein>
<reference evidence="4 5" key="1">
    <citation type="submission" date="2018-12" db="EMBL/GenBank/DDBJ databases">
        <authorList>
            <consortium name="Pathogen Informatics"/>
        </authorList>
    </citation>
    <scope>NUCLEOTIDE SEQUENCE [LARGE SCALE GENOMIC DNA]</scope>
    <source>
        <strain evidence="4 5">NCTC11923</strain>
    </source>
</reference>
<sequence length="228" mass="25474">MNQQSPTHQQPPISDQRQDREVISCERVWSGPIFAVDAEQVALTPGSRPLARQTVAHHDAVSVVALREGQDSSQPDGAAEILMVRQYRHPVRASLWEIPAGLLDLPGEEPVIAAQRELAEETDYTAARWDVLVEFFASPGFTTEGVRVFLARDLRPLPLEQRTVRQAEEAEFVPTWWRFDDVVAAVMAGRLHNPSTVAGVLAADHARRHDWHGLRPTDGDWLTSPRSL</sequence>
<dbReference type="GO" id="GO:0005829">
    <property type="term" value="C:cytosol"/>
    <property type="evidence" value="ECO:0007669"/>
    <property type="project" value="TreeGrafter"/>
</dbReference>
<gene>
    <name evidence="4" type="primary">nudF</name>
    <name evidence="4" type="ORF">NCTC11923_02114</name>
</gene>
<dbReference type="CDD" id="cd24158">
    <property type="entry name" value="NUDIX_ADPRase_Rv1700"/>
    <property type="match status" value="1"/>
</dbReference>
<dbReference type="KEGG" id="asla:NCTC11923_02114"/>
<dbReference type="Gene3D" id="3.90.79.10">
    <property type="entry name" value="Nucleoside Triphosphate Pyrophosphohydrolase"/>
    <property type="match status" value="1"/>
</dbReference>
<dbReference type="GO" id="GO:0047631">
    <property type="term" value="F:ADP-ribose diphosphatase activity"/>
    <property type="evidence" value="ECO:0007669"/>
    <property type="project" value="UniProtKB-EC"/>
</dbReference>
<dbReference type="EC" id="3.6.1.13" evidence="4"/>
<dbReference type="Proteomes" id="UP000276899">
    <property type="component" value="Chromosome"/>
</dbReference>
<dbReference type="Pfam" id="PF00293">
    <property type="entry name" value="NUDIX"/>
    <property type="match status" value="1"/>
</dbReference>
<accession>A0A448KEU1</accession>
<dbReference type="GO" id="GO:0019693">
    <property type="term" value="P:ribose phosphate metabolic process"/>
    <property type="evidence" value="ECO:0007669"/>
    <property type="project" value="TreeGrafter"/>
</dbReference>
<dbReference type="SUPFAM" id="SSF55811">
    <property type="entry name" value="Nudix"/>
    <property type="match status" value="1"/>
</dbReference>
<dbReference type="AlphaFoldDB" id="A0A448KEU1"/>
<dbReference type="InterPro" id="IPR015797">
    <property type="entry name" value="NUDIX_hydrolase-like_dom_sf"/>
</dbReference>
<evidence type="ECO:0000256" key="2">
    <source>
        <dbReference type="ARBA" id="ARBA00022801"/>
    </source>
</evidence>
<dbReference type="GO" id="GO:0006753">
    <property type="term" value="P:nucleoside phosphate metabolic process"/>
    <property type="evidence" value="ECO:0007669"/>
    <property type="project" value="TreeGrafter"/>
</dbReference>
<evidence type="ECO:0000313" key="4">
    <source>
        <dbReference type="EMBL" id="VEG75446.1"/>
    </source>
</evidence>
<proteinExistence type="predicted"/>
<dbReference type="STRING" id="1278298.GCA_000428685_00547"/>
<dbReference type="PANTHER" id="PTHR11839:SF18">
    <property type="entry name" value="NUDIX HYDROLASE DOMAIN-CONTAINING PROTEIN"/>
    <property type="match status" value="1"/>
</dbReference>
<organism evidence="4 5">
    <name type="scientific">Actinomyces slackii</name>
    <dbReference type="NCBI Taxonomy" id="52774"/>
    <lineage>
        <taxon>Bacteria</taxon>
        <taxon>Bacillati</taxon>
        <taxon>Actinomycetota</taxon>
        <taxon>Actinomycetes</taxon>
        <taxon>Actinomycetales</taxon>
        <taxon>Actinomycetaceae</taxon>
        <taxon>Actinomyces</taxon>
    </lineage>
</organism>
<dbReference type="InterPro" id="IPR000086">
    <property type="entry name" value="NUDIX_hydrolase_dom"/>
</dbReference>
<evidence type="ECO:0000313" key="5">
    <source>
        <dbReference type="Proteomes" id="UP000276899"/>
    </source>
</evidence>
<feature type="domain" description="Nudix hydrolase" evidence="3">
    <location>
        <begin position="56"/>
        <end position="199"/>
    </location>
</feature>
<dbReference type="EMBL" id="LR134363">
    <property type="protein sequence ID" value="VEG75446.1"/>
    <property type="molecule type" value="Genomic_DNA"/>
</dbReference>
<dbReference type="PROSITE" id="PS51462">
    <property type="entry name" value="NUDIX"/>
    <property type="match status" value="1"/>
</dbReference>
<keyword evidence="5" id="KW-1185">Reference proteome</keyword>
<comment type="cofactor">
    <cofactor evidence="1">
        <name>Mg(2+)</name>
        <dbReference type="ChEBI" id="CHEBI:18420"/>
    </cofactor>
</comment>
<dbReference type="PANTHER" id="PTHR11839">
    <property type="entry name" value="UDP/ADP-SUGAR PYROPHOSPHATASE"/>
    <property type="match status" value="1"/>
</dbReference>